<dbReference type="Proteomes" id="UP001232493">
    <property type="component" value="Chromosome"/>
</dbReference>
<reference evidence="1 2" key="1">
    <citation type="submission" date="2021-02" db="EMBL/GenBank/DDBJ databases">
        <title>Characterization of Marinitoga sp. nov. str. BP5-C20A.</title>
        <authorList>
            <person name="Erauso G."/>
            <person name="Postec A."/>
        </authorList>
    </citation>
    <scope>NUCLEOTIDE SEQUENCE [LARGE SCALE GENOMIC DNA]</scope>
    <source>
        <strain evidence="1 2">BP5-C20A</strain>
    </source>
</reference>
<dbReference type="EMBL" id="CP069362">
    <property type="protein sequence ID" value="WGS64894.1"/>
    <property type="molecule type" value="Genomic_DNA"/>
</dbReference>
<keyword evidence="2" id="KW-1185">Reference proteome</keyword>
<evidence type="ECO:0000313" key="2">
    <source>
        <dbReference type="Proteomes" id="UP001232493"/>
    </source>
</evidence>
<sequence length="138" mass="16021">MKIEAKTIEEFIEKCGDRKDDIIFLDNYIINRLPKIKRYLYSSKSITMLSYGEVPYKTTTYEGLFPLIGLTPQKNNISLYITIWKNGKTLPELYGKKLGKVNVGKSCIRFKKVENLDLDILKVALLEAYDWCKEQKNG</sequence>
<dbReference type="SUPFAM" id="SSF159888">
    <property type="entry name" value="YdhG-like"/>
    <property type="match status" value="1"/>
</dbReference>
<protein>
    <submittedName>
        <fullName evidence="1">DUF1801 domain-containing protein</fullName>
    </submittedName>
</protein>
<name>A0ABY8PQH4_9BACT</name>
<gene>
    <name evidence="1" type="ORF">JRV97_11140</name>
</gene>
<proteinExistence type="predicted"/>
<evidence type="ECO:0000313" key="1">
    <source>
        <dbReference type="EMBL" id="WGS64894.1"/>
    </source>
</evidence>
<dbReference type="RefSeq" id="WP_280998911.1">
    <property type="nucleotide sequence ID" value="NZ_CP069362.1"/>
</dbReference>
<accession>A0ABY8PQH4</accession>
<organism evidence="1 2">
    <name type="scientific">Marinitoga aeolica</name>
    <dbReference type="NCBI Taxonomy" id="2809031"/>
    <lineage>
        <taxon>Bacteria</taxon>
        <taxon>Thermotogati</taxon>
        <taxon>Thermotogota</taxon>
        <taxon>Thermotogae</taxon>
        <taxon>Petrotogales</taxon>
        <taxon>Petrotogaceae</taxon>
        <taxon>Marinitoga</taxon>
    </lineage>
</organism>